<evidence type="ECO:0000256" key="1">
    <source>
        <dbReference type="ARBA" id="ARBA00022428"/>
    </source>
</evidence>
<dbReference type="GO" id="GO:0070204">
    <property type="term" value="F:2-succinyl-5-enolpyruvyl-6-hydroxy-3-cyclohexene-1-carboxylic-acid synthase activity"/>
    <property type="evidence" value="ECO:0007669"/>
    <property type="project" value="UniProtKB-UniRule"/>
</dbReference>
<keyword evidence="4 7" id="KW-0460">Magnesium</keyword>
<dbReference type="Proteomes" id="UP000771736">
    <property type="component" value="Unassembled WGS sequence"/>
</dbReference>
<dbReference type="InterPro" id="IPR004433">
    <property type="entry name" value="MenaQ_synth_MenD"/>
</dbReference>
<dbReference type="PANTHER" id="PTHR42916:SF1">
    <property type="entry name" value="PROTEIN PHYLLO, CHLOROPLASTIC"/>
    <property type="match status" value="1"/>
</dbReference>
<dbReference type="HAMAP" id="MF_01659">
    <property type="entry name" value="MenD"/>
    <property type="match status" value="1"/>
</dbReference>
<organism evidence="11 12">
    <name type="scientific">Prevotella aurantiaca</name>
    <dbReference type="NCBI Taxonomy" id="596085"/>
    <lineage>
        <taxon>Bacteria</taxon>
        <taxon>Pseudomonadati</taxon>
        <taxon>Bacteroidota</taxon>
        <taxon>Bacteroidia</taxon>
        <taxon>Bacteroidales</taxon>
        <taxon>Prevotellaceae</taxon>
        <taxon>Prevotella</taxon>
    </lineage>
</organism>
<evidence type="ECO:0000256" key="7">
    <source>
        <dbReference type="HAMAP-Rule" id="MF_01659"/>
    </source>
</evidence>
<dbReference type="RefSeq" id="WP_273159830.1">
    <property type="nucleotide sequence ID" value="NZ_JABZSJ010000032.1"/>
</dbReference>
<protein>
    <recommendedName>
        <fullName evidence="7">2-succinyl-5-enolpyruvyl-6-hydroxy-3-cyclohexene-1-carboxylate synthase</fullName>
        <shortName evidence="7">SEPHCHC synthase</shortName>
        <ecNumber evidence="7">2.2.1.9</ecNumber>
    </recommendedName>
    <alternativeName>
        <fullName evidence="7">Menaquinone biosynthesis protein MenD</fullName>
    </alternativeName>
</protein>
<keyword evidence="8" id="KW-0175">Coiled coil</keyword>
<dbReference type="AlphaFoldDB" id="A0A930HMR5"/>
<accession>A0A930HMR5</accession>
<feature type="domain" description="Thiamine pyrophosphate enzyme N-terminal TPP-binding" evidence="10">
    <location>
        <begin position="10"/>
        <end position="119"/>
    </location>
</feature>
<proteinExistence type="inferred from homology"/>
<dbReference type="InterPro" id="IPR011766">
    <property type="entry name" value="TPP_enzyme_TPP-bd"/>
</dbReference>
<comment type="function">
    <text evidence="7">Catalyzes the thiamine diphosphate-dependent decarboxylation of 2-oxoglutarate and the subsequent addition of the resulting succinic semialdehyde-thiamine pyrophosphate anion to isochorismate to yield 2-succinyl-5-enolpyruvyl-6-hydroxy-3-cyclohexene-1-carboxylate (SEPHCHC).</text>
</comment>
<dbReference type="GO" id="GO:0030976">
    <property type="term" value="F:thiamine pyrophosphate binding"/>
    <property type="evidence" value="ECO:0007669"/>
    <property type="project" value="UniProtKB-UniRule"/>
</dbReference>
<evidence type="ECO:0000256" key="5">
    <source>
        <dbReference type="ARBA" id="ARBA00023052"/>
    </source>
</evidence>
<reference evidence="11" key="1">
    <citation type="submission" date="2020-04" db="EMBL/GenBank/DDBJ databases">
        <title>Deep metagenomics examines the oral microbiome during advanced dental caries in children, revealing novel taxa and co-occurrences with host molecules.</title>
        <authorList>
            <person name="Baker J.L."/>
            <person name="Morton J.T."/>
            <person name="Dinis M."/>
            <person name="Alvarez R."/>
            <person name="Tran N.C."/>
            <person name="Knight R."/>
            <person name="Edlund A."/>
        </authorList>
    </citation>
    <scope>NUCLEOTIDE SEQUENCE</scope>
    <source>
        <strain evidence="11">JCVI_44_bin.5</strain>
    </source>
</reference>
<gene>
    <name evidence="7 11" type="primary">menD</name>
    <name evidence="11" type="ORF">HXN26_06740</name>
</gene>
<comment type="caution">
    <text evidence="11">The sequence shown here is derived from an EMBL/GenBank/DDBJ whole genome shotgun (WGS) entry which is preliminary data.</text>
</comment>
<comment type="subunit">
    <text evidence="7">Homodimer.</text>
</comment>
<dbReference type="CDD" id="cd07037">
    <property type="entry name" value="TPP_PYR_MenD"/>
    <property type="match status" value="1"/>
</dbReference>
<dbReference type="InterPro" id="IPR029061">
    <property type="entry name" value="THDP-binding"/>
</dbReference>
<evidence type="ECO:0000259" key="9">
    <source>
        <dbReference type="Pfam" id="PF02775"/>
    </source>
</evidence>
<feature type="domain" description="Thiamine pyrophosphate enzyme TPP-binding" evidence="9">
    <location>
        <begin position="402"/>
        <end position="530"/>
    </location>
</feature>
<dbReference type="Pfam" id="PF02776">
    <property type="entry name" value="TPP_enzyme_N"/>
    <property type="match status" value="1"/>
</dbReference>
<comment type="pathway">
    <text evidence="7">Quinol/quinone metabolism; 1,4-dihydroxy-2-naphthoate biosynthesis; 1,4-dihydroxy-2-naphthoate from chorismate: step 2/7.</text>
</comment>
<evidence type="ECO:0000256" key="3">
    <source>
        <dbReference type="ARBA" id="ARBA00022723"/>
    </source>
</evidence>
<dbReference type="GO" id="GO:0009234">
    <property type="term" value="P:menaquinone biosynthetic process"/>
    <property type="evidence" value="ECO:0007669"/>
    <property type="project" value="UniProtKB-UniRule"/>
</dbReference>
<comment type="cofactor">
    <cofactor evidence="7">
        <name>thiamine diphosphate</name>
        <dbReference type="ChEBI" id="CHEBI:58937"/>
    </cofactor>
    <text evidence="7">Binds 1 thiamine pyrophosphate per subunit.</text>
</comment>
<evidence type="ECO:0000256" key="4">
    <source>
        <dbReference type="ARBA" id="ARBA00022842"/>
    </source>
</evidence>
<feature type="coiled-coil region" evidence="8">
    <location>
        <begin position="218"/>
        <end position="245"/>
    </location>
</feature>
<comment type="similarity">
    <text evidence="7">Belongs to the TPP enzyme family. MenD subfamily.</text>
</comment>
<dbReference type="PANTHER" id="PTHR42916">
    <property type="entry name" value="2-SUCCINYL-5-ENOLPYRUVYL-6-HYDROXY-3-CYCLOHEXENE-1-CARBOXYLATE SYNTHASE"/>
    <property type="match status" value="1"/>
</dbReference>
<comment type="pathway">
    <text evidence="7">Quinol/quinone metabolism; menaquinone biosynthesis.</text>
</comment>
<dbReference type="GO" id="GO:0030145">
    <property type="term" value="F:manganese ion binding"/>
    <property type="evidence" value="ECO:0007669"/>
    <property type="project" value="UniProtKB-UniRule"/>
</dbReference>
<dbReference type="SUPFAM" id="SSF52467">
    <property type="entry name" value="DHS-like NAD/FAD-binding domain"/>
    <property type="match status" value="1"/>
</dbReference>
<evidence type="ECO:0000259" key="10">
    <source>
        <dbReference type="Pfam" id="PF02776"/>
    </source>
</evidence>
<dbReference type="InterPro" id="IPR029035">
    <property type="entry name" value="DHS-like_NAD/FAD-binding_dom"/>
</dbReference>
<keyword evidence="3 7" id="KW-0479">Metal-binding</keyword>
<dbReference type="Gene3D" id="3.40.50.970">
    <property type="match status" value="2"/>
</dbReference>
<evidence type="ECO:0000256" key="6">
    <source>
        <dbReference type="ARBA" id="ARBA00023211"/>
    </source>
</evidence>
<keyword evidence="5 7" id="KW-0786">Thiamine pyrophosphate</keyword>
<dbReference type="NCBIfam" id="TIGR00173">
    <property type="entry name" value="menD"/>
    <property type="match status" value="1"/>
</dbReference>
<dbReference type="InterPro" id="IPR012001">
    <property type="entry name" value="Thiamin_PyroP_enz_TPP-bd_dom"/>
</dbReference>
<evidence type="ECO:0000313" key="11">
    <source>
        <dbReference type="EMBL" id="MBF1384528.1"/>
    </source>
</evidence>
<comment type="catalytic activity">
    <reaction evidence="7">
        <text>isochorismate + 2-oxoglutarate + H(+) = 5-enolpyruvoyl-6-hydroxy-2-succinyl-cyclohex-3-ene-1-carboxylate + CO2</text>
        <dbReference type="Rhea" id="RHEA:25593"/>
        <dbReference type="ChEBI" id="CHEBI:15378"/>
        <dbReference type="ChEBI" id="CHEBI:16526"/>
        <dbReference type="ChEBI" id="CHEBI:16810"/>
        <dbReference type="ChEBI" id="CHEBI:29780"/>
        <dbReference type="ChEBI" id="CHEBI:58818"/>
        <dbReference type="EC" id="2.2.1.9"/>
    </reaction>
</comment>
<keyword evidence="1 7" id="KW-0474">Menaquinone biosynthesis</keyword>
<keyword evidence="6 7" id="KW-0464">Manganese</keyword>
<keyword evidence="2 7" id="KW-0808">Transferase</keyword>
<dbReference type="EC" id="2.2.1.9" evidence="7"/>
<name>A0A930HMR5_9BACT</name>
<dbReference type="PIRSF" id="PIRSF004983">
    <property type="entry name" value="MenD"/>
    <property type="match status" value="1"/>
</dbReference>
<dbReference type="Gene3D" id="3.40.50.1220">
    <property type="entry name" value="TPP-binding domain"/>
    <property type="match status" value="1"/>
</dbReference>
<dbReference type="Pfam" id="PF02775">
    <property type="entry name" value="TPP_enzyme_C"/>
    <property type="match status" value="1"/>
</dbReference>
<dbReference type="SUPFAM" id="SSF52518">
    <property type="entry name" value="Thiamin diphosphate-binding fold (THDP-binding)"/>
    <property type="match status" value="2"/>
</dbReference>
<sequence length="555" mass="61002">MFSSKENVNILTALLIQHGITQAVVCPGSRNSPLVHNLCECKEVKCYPVTDERSAAFFALGVAMSTHSPVVVCVTSGSALLNVAPAVAEAYYQNLPLIVLSADRPQQWVGQSDGQTMQQANVLAPFVRKSVHLIEPKTKEEHWYCNRLVNEALIECKRFSYAPVHINVPISEPLFNYDVATLPIERYISATSACNDTTAAADVVSMVRQAQRPLLIIGQETRSNMAEVKAELASLRQQIVVIQDKLSDVSDTEPQLFDAAIAIAEDAEVLRPDLIIYVGGTFVSKNCKQFLRNCTPIQSVLIDPRGDIRDTFMNLTTVVQCQSTTFIKILANSLEGFATSKYYHDWQKALKDATTDAQLYSPTYSQMLAVRRFHTLLQQNNTPKALVYGNSSAVRLGNFYSSDYIFVNRGVNGIEGTLSTAVGMAAANKNKRMFCVIGDLSFFYDQNALWNSNLGENLSILLLNNSGGGIFQQLSGLEKSAHRAAIMGVGAGVTAEGVCQTHNISYLSATNSEELESSLAAFLNVKNSSVLLEVFTNSEEDAKAWSNFYRQLQKK</sequence>
<evidence type="ECO:0000256" key="8">
    <source>
        <dbReference type="SAM" id="Coils"/>
    </source>
</evidence>
<evidence type="ECO:0000313" key="12">
    <source>
        <dbReference type="Proteomes" id="UP000771736"/>
    </source>
</evidence>
<dbReference type="EMBL" id="JABZSJ010000032">
    <property type="protein sequence ID" value="MBF1384528.1"/>
    <property type="molecule type" value="Genomic_DNA"/>
</dbReference>
<comment type="cofactor">
    <cofactor evidence="7">
        <name>Mg(2+)</name>
        <dbReference type="ChEBI" id="CHEBI:18420"/>
    </cofactor>
    <cofactor evidence="7">
        <name>Mn(2+)</name>
        <dbReference type="ChEBI" id="CHEBI:29035"/>
    </cofactor>
</comment>
<evidence type="ECO:0000256" key="2">
    <source>
        <dbReference type="ARBA" id="ARBA00022679"/>
    </source>
</evidence>
<dbReference type="GO" id="GO:0000287">
    <property type="term" value="F:magnesium ion binding"/>
    <property type="evidence" value="ECO:0007669"/>
    <property type="project" value="UniProtKB-UniRule"/>
</dbReference>